<dbReference type="InterPro" id="IPR036397">
    <property type="entry name" value="RNaseH_sf"/>
</dbReference>
<dbReference type="EMBL" id="BGPR01020338">
    <property type="protein sequence ID" value="GBN84399.1"/>
    <property type="molecule type" value="Genomic_DNA"/>
</dbReference>
<dbReference type="AlphaFoldDB" id="A0A4Y2SAR8"/>
<proteinExistence type="predicted"/>
<dbReference type="PANTHER" id="PTHR47326:SF1">
    <property type="entry name" value="HTH PSQ-TYPE DOMAIN-CONTAINING PROTEIN"/>
    <property type="match status" value="1"/>
</dbReference>
<evidence type="ECO:0000313" key="2">
    <source>
        <dbReference type="Proteomes" id="UP000499080"/>
    </source>
</evidence>
<dbReference type="Gene3D" id="3.30.420.10">
    <property type="entry name" value="Ribonuclease H-like superfamily/Ribonuclease H"/>
    <property type="match status" value="1"/>
</dbReference>
<name>A0A4Y2SAR8_ARAVE</name>
<dbReference type="GO" id="GO:0003676">
    <property type="term" value="F:nucleic acid binding"/>
    <property type="evidence" value="ECO:0007669"/>
    <property type="project" value="InterPro"/>
</dbReference>
<reference evidence="1 2" key="1">
    <citation type="journal article" date="2019" name="Sci. Rep.">
        <title>Orb-weaving spider Araneus ventricosus genome elucidates the spidroin gene catalogue.</title>
        <authorList>
            <person name="Kono N."/>
            <person name="Nakamura H."/>
            <person name="Ohtoshi R."/>
            <person name="Moran D.A.P."/>
            <person name="Shinohara A."/>
            <person name="Yoshida Y."/>
            <person name="Fujiwara M."/>
            <person name="Mori M."/>
            <person name="Tomita M."/>
            <person name="Arakawa K."/>
        </authorList>
    </citation>
    <scope>NUCLEOTIDE SEQUENCE [LARGE SCALE GENOMIC DNA]</scope>
</reference>
<dbReference type="PANTHER" id="PTHR47326">
    <property type="entry name" value="TRANSPOSABLE ELEMENT TC3 TRANSPOSASE-LIKE PROTEIN"/>
    <property type="match status" value="1"/>
</dbReference>
<keyword evidence="2" id="KW-1185">Reference proteome</keyword>
<accession>A0A4Y2SAR8</accession>
<sequence length="119" mass="13250">MQDGAPPHIATPVKQLLNLHFGNDRIISRHFPTALPQLSPDLTPCDFWLSGYLRDVVYGGLIGNLADLKNSIKQHIHNFTIETLRSVVEHAVLRFQLIGKNGGQHSEHFISKSKSTSIS</sequence>
<gene>
    <name evidence="1" type="ORF">AVEN_180563_1</name>
</gene>
<comment type="caution">
    <text evidence="1">The sequence shown here is derived from an EMBL/GenBank/DDBJ whole genome shotgun (WGS) entry which is preliminary data.</text>
</comment>
<protein>
    <submittedName>
        <fullName evidence="1">Uncharacterized protein</fullName>
    </submittedName>
</protein>
<dbReference type="Proteomes" id="UP000499080">
    <property type="component" value="Unassembled WGS sequence"/>
</dbReference>
<organism evidence="1 2">
    <name type="scientific">Araneus ventricosus</name>
    <name type="common">Orbweaver spider</name>
    <name type="synonym">Epeira ventricosa</name>
    <dbReference type="NCBI Taxonomy" id="182803"/>
    <lineage>
        <taxon>Eukaryota</taxon>
        <taxon>Metazoa</taxon>
        <taxon>Ecdysozoa</taxon>
        <taxon>Arthropoda</taxon>
        <taxon>Chelicerata</taxon>
        <taxon>Arachnida</taxon>
        <taxon>Araneae</taxon>
        <taxon>Araneomorphae</taxon>
        <taxon>Entelegynae</taxon>
        <taxon>Araneoidea</taxon>
        <taxon>Araneidae</taxon>
        <taxon>Araneus</taxon>
    </lineage>
</organism>
<evidence type="ECO:0000313" key="1">
    <source>
        <dbReference type="EMBL" id="GBN84399.1"/>
    </source>
</evidence>
<dbReference type="OrthoDB" id="6436543at2759"/>